<feature type="repeat" description="WD" evidence="1">
    <location>
        <begin position="301"/>
        <end position="330"/>
    </location>
</feature>
<comment type="caution">
    <text evidence="2">The sequence shown here is derived from an EMBL/GenBank/DDBJ whole genome shotgun (WGS) entry which is preliminary data.</text>
</comment>
<dbReference type="PANTHER" id="PTHR45333">
    <property type="entry name" value="MEMBRANE PROTEIN-RELATED"/>
    <property type="match status" value="1"/>
</dbReference>
<reference evidence="2" key="1">
    <citation type="submission" date="2021-01" db="EMBL/GenBank/DDBJ databases">
        <authorList>
            <consortium name="Genoscope - CEA"/>
            <person name="William W."/>
        </authorList>
    </citation>
    <scope>NUCLEOTIDE SEQUENCE</scope>
</reference>
<dbReference type="PROSITE" id="PS00678">
    <property type="entry name" value="WD_REPEATS_1"/>
    <property type="match status" value="1"/>
</dbReference>
<dbReference type="Pfam" id="PF00400">
    <property type="entry name" value="WD40"/>
    <property type="match status" value="1"/>
</dbReference>
<keyword evidence="1" id="KW-0853">WD repeat</keyword>
<dbReference type="AlphaFoldDB" id="A0A8S1N1X0"/>
<dbReference type="SMART" id="SM00320">
    <property type="entry name" value="WD40"/>
    <property type="match status" value="1"/>
</dbReference>
<evidence type="ECO:0000313" key="2">
    <source>
        <dbReference type="EMBL" id="CAD8086600.1"/>
    </source>
</evidence>
<dbReference type="InterPro" id="IPR001680">
    <property type="entry name" value="WD40_rpt"/>
</dbReference>
<dbReference type="PROSITE" id="PS50082">
    <property type="entry name" value="WD_REPEATS_2"/>
    <property type="match status" value="1"/>
</dbReference>
<organism evidence="2 3">
    <name type="scientific">Paramecium primaurelia</name>
    <dbReference type="NCBI Taxonomy" id="5886"/>
    <lineage>
        <taxon>Eukaryota</taxon>
        <taxon>Sar</taxon>
        <taxon>Alveolata</taxon>
        <taxon>Ciliophora</taxon>
        <taxon>Intramacronucleata</taxon>
        <taxon>Oligohymenophorea</taxon>
        <taxon>Peniculida</taxon>
        <taxon>Parameciidae</taxon>
        <taxon>Paramecium</taxon>
    </lineage>
</organism>
<dbReference type="EMBL" id="CAJJDM010000080">
    <property type="protein sequence ID" value="CAD8086600.1"/>
    <property type="molecule type" value="Genomic_DNA"/>
</dbReference>
<dbReference type="Proteomes" id="UP000688137">
    <property type="component" value="Unassembled WGS sequence"/>
</dbReference>
<name>A0A8S1N1X0_PARPR</name>
<dbReference type="PANTHER" id="PTHR45333:SF1">
    <property type="entry name" value="CHROMOSOME UNDETERMINED SCAFFOLD_625, WHOLE GENOME SHOTGUN SEQUENCE"/>
    <property type="match status" value="1"/>
</dbReference>
<dbReference type="PROSITE" id="PS50294">
    <property type="entry name" value="WD_REPEATS_REGION"/>
    <property type="match status" value="1"/>
</dbReference>
<evidence type="ECO:0000256" key="1">
    <source>
        <dbReference type="PROSITE-ProRule" id="PRU00221"/>
    </source>
</evidence>
<protein>
    <submittedName>
        <fullName evidence="2">Uncharacterized protein</fullName>
    </submittedName>
</protein>
<sequence length="402" mass="46924">MQSVEHYTEQVRTLTQQCIETFDRFMDESYDRVNGAIDSIYNQICLKPVPEQKKDQRISTELVKLPDAPQLKIDLIIDITPDEIKSFRQKRSFQLIFLQTCVIIEEEQEVFERQEDLLQILANANYIIIDDDDSSSIYKKLLDILKKDEIKDWVAYLQSFKYQDQKEKEQIKRIINILKNLKDHEFNLKDYSSEAFEEIKKDLIKKLQDDKSIMDLLKFLVQFTSIDDQFIQCGSNSLHILVIMKVDVRNQSFENIRIKNTSLIGGNFVRCNLNGSELWILEESILMELKCSIWNCLVFCFSPDGNTLASGSDDKSIRLWDVKTAQEIKSSDKNYKDIFAQFKIPLQNSQLLPNVETILRICLNPFLEAQGTLGDFIKQKGIELKPLFKFKGSCFFEGLKQK</sequence>
<accession>A0A8S1N1X0</accession>
<evidence type="ECO:0000313" key="3">
    <source>
        <dbReference type="Proteomes" id="UP000688137"/>
    </source>
</evidence>
<keyword evidence="3" id="KW-1185">Reference proteome</keyword>
<proteinExistence type="predicted"/>
<gene>
    <name evidence="2" type="ORF">PPRIM_AZ9-3.1.T0770001</name>
</gene>
<dbReference type="InterPro" id="IPR019775">
    <property type="entry name" value="WD40_repeat_CS"/>
</dbReference>